<evidence type="ECO:0000256" key="5">
    <source>
        <dbReference type="ARBA" id="ARBA00023002"/>
    </source>
</evidence>
<dbReference type="Pfam" id="PF02867">
    <property type="entry name" value="Ribonuc_red_lgC"/>
    <property type="match status" value="1"/>
</dbReference>
<comment type="caution">
    <text evidence="13">The sequence shown here is derived from an EMBL/GenBank/DDBJ whole genome shotgun (WGS) entry which is preliminary data.</text>
</comment>
<dbReference type="GO" id="GO:0005971">
    <property type="term" value="C:ribonucleoside-diphosphate reductase complex"/>
    <property type="evidence" value="ECO:0007669"/>
    <property type="project" value="TreeGrafter"/>
</dbReference>
<keyword evidence="3 9" id="KW-0547">Nucleotide-binding</keyword>
<evidence type="ECO:0000256" key="10">
    <source>
        <dbReference type="RuleBase" id="RU003410"/>
    </source>
</evidence>
<feature type="compositionally biased region" description="Low complexity" evidence="11">
    <location>
        <begin position="962"/>
        <end position="984"/>
    </location>
</feature>
<evidence type="ECO:0000256" key="1">
    <source>
        <dbReference type="ARBA" id="ARBA00010406"/>
    </source>
</evidence>
<dbReference type="NCBIfam" id="NF005544">
    <property type="entry name" value="PRK07207.1"/>
    <property type="match status" value="1"/>
</dbReference>
<evidence type="ECO:0000256" key="9">
    <source>
        <dbReference type="PROSITE-ProRule" id="PRU00492"/>
    </source>
</evidence>
<sequence length="1004" mass="110195">MQTTDNVSTRYEGAHAAQLGGQPQDGQTGATQFADHKVIRRNGSVVGFEPSKIALAMTKAFLAVNGGQGAASARVRELVEQLTQNVVRALVRSRPNGGTFHIEDIQDQVELALMRGGEHNVARAYVLYREKRSQERTHAPEAAAAPGINVIDNGVSRPLDMQALRALIVSATEGLGDAVSADPIVAETVKNLYDGVPMSQVYDSAILAARTMIEKDPAYSQVTSRILLHTIRREILEEEVTQADMGWRYAEYFPQFIKRGVEAGLLDDKLQQFDLKRLGNALDAGRDLQFGYLGLQTLYDRYFLHVGGTRIEMPQAFFMRVAMGLSLNEIDREARAIEFYNVLSSFDFMSSTPTLFNSGTHRSQLSSCYLTTVADDLDGIYEALKDNALLSKFAGGLGNDWTRVRALGSHIKGTNGKSQGVVPFLKVVNDTAVAVNQGGKRKGAVCAYLETWHLDIEEFLELRKNTGDDRRRTHDMNTANWIPDLFMKRVMEGGDWTLFSPSTCPDLHDLFGADFEKAYVAYEEKAARGEIKLFKKLPAAQLWRKMLGMLFETGHPWITFKDPCNVRSPQQHVGVVHSSNLCTEITLNTSDTEIAVCNLGSVNLVAHMIEQADGTFALDHEKLKRTISVAMRMLDNVIDINYYAVAKARNSNLKHRPVGMGIMGFQDCLHVLRTPFASQEAVEFADRSMEAVCYYAYWASTELAAERGRYSTYRGSLWDRGILPQDTIKLLEEARGGYVEVDSSETMDWTSLRERIATHGMRNSNCIAIAPTATISNIIGVSPCIEPTFQNLYVKSNLSGEFTVVNDYLVRDLKARGLWDEVMVADLKYFDGMLSRIDRVPADLRAVYATAFEVDPTWLVEAASRRQKWIDQAQSLNIFMAGASGKKLDEIYKLAWVRGLKTTYYLRTMAATHVEKSTVAHGALNAVPTGGSNGGGASGGAGFGAAGGAANGGSTVMHSAPAQSAAQAAAQSADQAAEAAPEAEGPVCMMRPGDAGFEECEACQ</sequence>
<dbReference type="GO" id="GO:0005524">
    <property type="term" value="F:ATP binding"/>
    <property type="evidence" value="ECO:0007669"/>
    <property type="project" value="UniProtKB-UniRule"/>
</dbReference>
<dbReference type="InterPro" id="IPR000788">
    <property type="entry name" value="RNR_lg_C"/>
</dbReference>
<proteinExistence type="inferred from homology"/>
<evidence type="ECO:0000256" key="7">
    <source>
        <dbReference type="ARBA" id="ARBA00024942"/>
    </source>
</evidence>
<evidence type="ECO:0000256" key="6">
    <source>
        <dbReference type="ARBA" id="ARBA00023116"/>
    </source>
</evidence>
<evidence type="ECO:0000256" key="2">
    <source>
        <dbReference type="ARBA" id="ARBA00022533"/>
    </source>
</evidence>
<dbReference type="InterPro" id="IPR039718">
    <property type="entry name" value="Rrm1"/>
</dbReference>
<dbReference type="GO" id="GO:0004748">
    <property type="term" value="F:ribonucleoside-diphosphate reductase activity, thioredoxin disulfide as acceptor"/>
    <property type="evidence" value="ECO:0007669"/>
    <property type="project" value="UniProtKB-EC"/>
</dbReference>
<dbReference type="InterPro" id="IPR013509">
    <property type="entry name" value="RNR_lsu_N"/>
</dbReference>
<feature type="region of interest" description="Disordered" evidence="11">
    <location>
        <begin position="1"/>
        <end position="30"/>
    </location>
</feature>
<dbReference type="EMBL" id="JACHBW010000025">
    <property type="protein sequence ID" value="MBB6106342.1"/>
    <property type="molecule type" value="Genomic_DNA"/>
</dbReference>
<dbReference type="InterPro" id="IPR008926">
    <property type="entry name" value="RNR_R1-su_N"/>
</dbReference>
<dbReference type="PANTHER" id="PTHR11573:SF6">
    <property type="entry name" value="RIBONUCLEOSIDE-DIPHOSPHATE REDUCTASE LARGE SUBUNIT"/>
    <property type="match status" value="1"/>
</dbReference>
<protein>
    <recommendedName>
        <fullName evidence="10">Ribonucleoside-diphosphate reductase</fullName>
        <ecNumber evidence="10">1.17.4.1</ecNumber>
    </recommendedName>
</protein>
<dbReference type="CDD" id="cd01679">
    <property type="entry name" value="RNR_I"/>
    <property type="match status" value="1"/>
</dbReference>
<name>A0A7W9U3G6_9BURK</name>
<dbReference type="Gene3D" id="3.20.70.20">
    <property type="match status" value="1"/>
</dbReference>
<dbReference type="Pfam" id="PF03477">
    <property type="entry name" value="ATP-cone"/>
    <property type="match status" value="1"/>
</dbReference>
<dbReference type="SUPFAM" id="SSF51998">
    <property type="entry name" value="PFL-like glycyl radical enzymes"/>
    <property type="match status" value="1"/>
</dbReference>
<dbReference type="Pfam" id="PF00317">
    <property type="entry name" value="Ribonuc_red_lgN"/>
    <property type="match status" value="1"/>
</dbReference>
<keyword evidence="6 10" id="KW-0215">Deoxyribonucleotide synthesis</keyword>
<evidence type="ECO:0000256" key="3">
    <source>
        <dbReference type="ARBA" id="ARBA00022741"/>
    </source>
</evidence>
<evidence type="ECO:0000313" key="14">
    <source>
        <dbReference type="Proteomes" id="UP000571554"/>
    </source>
</evidence>
<comment type="function">
    <text evidence="7 10">Provides the precursors necessary for DNA synthesis. Catalyzes the biosynthesis of deoxyribonucleotides from the corresponding ribonucleotides.</text>
</comment>
<dbReference type="PROSITE" id="PS51161">
    <property type="entry name" value="ATP_CONE"/>
    <property type="match status" value="2"/>
</dbReference>
<dbReference type="PANTHER" id="PTHR11573">
    <property type="entry name" value="RIBONUCLEOSIDE-DIPHOSPHATE REDUCTASE LARGE CHAIN"/>
    <property type="match status" value="1"/>
</dbReference>
<dbReference type="RefSeq" id="WP_183731495.1">
    <property type="nucleotide sequence ID" value="NZ_JACHBW010000025.1"/>
</dbReference>
<dbReference type="UniPathway" id="UPA00326"/>
<keyword evidence="14" id="KW-1185">Reference proteome</keyword>
<reference evidence="13 14" key="1">
    <citation type="submission" date="2020-08" db="EMBL/GenBank/DDBJ databases">
        <title>Above-ground endophytic microbial communities from plants in different locations in the United States.</title>
        <authorList>
            <person name="Frank C."/>
        </authorList>
    </citation>
    <scope>NUCLEOTIDE SEQUENCE [LARGE SCALE GENOMIC DNA]</scope>
    <source>
        <strain evidence="13 14">WP4_2_2</strain>
    </source>
</reference>
<keyword evidence="2" id="KW-0021">Allosteric enzyme</keyword>
<comment type="catalytic activity">
    <reaction evidence="8 10">
        <text>a 2'-deoxyribonucleoside 5'-diphosphate + [thioredoxin]-disulfide + H2O = a ribonucleoside 5'-diphosphate + [thioredoxin]-dithiol</text>
        <dbReference type="Rhea" id="RHEA:23252"/>
        <dbReference type="Rhea" id="RHEA-COMP:10698"/>
        <dbReference type="Rhea" id="RHEA-COMP:10700"/>
        <dbReference type="ChEBI" id="CHEBI:15377"/>
        <dbReference type="ChEBI" id="CHEBI:29950"/>
        <dbReference type="ChEBI" id="CHEBI:50058"/>
        <dbReference type="ChEBI" id="CHEBI:57930"/>
        <dbReference type="ChEBI" id="CHEBI:73316"/>
        <dbReference type="EC" id="1.17.4.1"/>
    </reaction>
</comment>
<comment type="similarity">
    <text evidence="1 10">Belongs to the ribonucleoside diphosphate reductase large chain family.</text>
</comment>
<dbReference type="AlphaFoldDB" id="A0A7W9U3G6"/>
<dbReference type="PROSITE" id="PS00089">
    <property type="entry name" value="RIBORED_LARGE"/>
    <property type="match status" value="1"/>
</dbReference>
<evidence type="ECO:0000256" key="4">
    <source>
        <dbReference type="ARBA" id="ARBA00022840"/>
    </source>
</evidence>
<organism evidence="13 14">
    <name type="scientific">Paraburkholderia bannensis</name>
    <dbReference type="NCBI Taxonomy" id="765414"/>
    <lineage>
        <taxon>Bacteria</taxon>
        <taxon>Pseudomonadati</taxon>
        <taxon>Pseudomonadota</taxon>
        <taxon>Betaproteobacteria</taxon>
        <taxon>Burkholderiales</taxon>
        <taxon>Burkholderiaceae</taxon>
        <taxon>Paraburkholderia</taxon>
    </lineage>
</organism>
<evidence type="ECO:0000256" key="8">
    <source>
        <dbReference type="ARBA" id="ARBA00047754"/>
    </source>
</evidence>
<evidence type="ECO:0000313" key="13">
    <source>
        <dbReference type="EMBL" id="MBB6106342.1"/>
    </source>
</evidence>
<feature type="region of interest" description="Disordered" evidence="11">
    <location>
        <begin position="962"/>
        <end position="985"/>
    </location>
</feature>
<dbReference type="FunFam" id="3.20.70.20:FF:000009">
    <property type="entry name" value="Ribonucleoside-diphosphate reductase"/>
    <property type="match status" value="1"/>
</dbReference>
<evidence type="ECO:0000259" key="12">
    <source>
        <dbReference type="PROSITE" id="PS51161"/>
    </source>
</evidence>
<feature type="domain" description="ATP-cone" evidence="12">
    <location>
        <begin position="36"/>
        <end position="136"/>
    </location>
</feature>
<dbReference type="SUPFAM" id="SSF48168">
    <property type="entry name" value="R1 subunit of ribonucleotide reductase, N-terminal domain"/>
    <property type="match status" value="1"/>
</dbReference>
<dbReference type="PRINTS" id="PR01183">
    <property type="entry name" value="RIBORDTASEM1"/>
</dbReference>
<evidence type="ECO:0000256" key="11">
    <source>
        <dbReference type="SAM" id="MobiDB-lite"/>
    </source>
</evidence>
<keyword evidence="4 9" id="KW-0067">ATP-binding</keyword>
<gene>
    <name evidence="13" type="ORF">F4827_006216</name>
</gene>
<dbReference type="EC" id="1.17.4.1" evidence="10"/>
<feature type="domain" description="ATP-cone" evidence="12">
    <location>
        <begin position="148"/>
        <end position="237"/>
    </location>
</feature>
<dbReference type="NCBIfam" id="TIGR02506">
    <property type="entry name" value="NrdE_NrdA"/>
    <property type="match status" value="1"/>
</dbReference>
<accession>A0A7W9U3G6</accession>
<dbReference type="InterPro" id="IPR013346">
    <property type="entry name" value="NrdE_NrdA_C"/>
</dbReference>
<dbReference type="GO" id="GO:0009263">
    <property type="term" value="P:deoxyribonucleotide biosynthetic process"/>
    <property type="evidence" value="ECO:0007669"/>
    <property type="project" value="UniProtKB-KW"/>
</dbReference>
<dbReference type="Proteomes" id="UP000571554">
    <property type="component" value="Unassembled WGS sequence"/>
</dbReference>
<dbReference type="InterPro" id="IPR005144">
    <property type="entry name" value="ATP-cone_dom"/>
</dbReference>
<keyword evidence="5 10" id="KW-0560">Oxidoreductase</keyword>